<accession>A0ABD2PUI0</accession>
<dbReference type="InterPro" id="IPR000407">
    <property type="entry name" value="GDA1_CD39_NTPase"/>
</dbReference>
<name>A0ABD2PUI0_9PLAT</name>
<feature type="active site" description="Proton acceptor" evidence="3">
    <location>
        <position position="73"/>
    </location>
</feature>
<dbReference type="Gene3D" id="3.30.420.540">
    <property type="match status" value="1"/>
</dbReference>
<dbReference type="EMBL" id="JBJKFK010002850">
    <property type="protein sequence ID" value="KAL3310552.1"/>
    <property type="molecule type" value="Genomic_DNA"/>
</dbReference>
<feature type="binding site" evidence="4">
    <location>
        <begin position="105"/>
        <end position="109"/>
    </location>
    <ligand>
        <name>ATP</name>
        <dbReference type="ChEBI" id="CHEBI:30616"/>
    </ligand>
</feature>
<keyword evidence="4" id="KW-0067">ATP-binding</keyword>
<proteinExistence type="inferred from homology"/>
<evidence type="ECO:0000256" key="4">
    <source>
        <dbReference type="PIRSR" id="PIRSR600407-2"/>
    </source>
</evidence>
<dbReference type="Gene3D" id="3.30.420.40">
    <property type="match status" value="1"/>
</dbReference>
<dbReference type="PANTHER" id="PTHR11782">
    <property type="entry name" value="ADENOSINE/GUANOSINE DIPHOSPHATASE"/>
    <property type="match status" value="1"/>
</dbReference>
<dbReference type="Proteomes" id="UP001626550">
    <property type="component" value="Unassembled WGS sequence"/>
</dbReference>
<comment type="caution">
    <text evidence="5">The sequence shown here is derived from an EMBL/GenBank/DDBJ whole genome shotgun (WGS) entry which is preliminary data.</text>
</comment>
<organism evidence="5 6">
    <name type="scientific">Cichlidogyrus casuarinus</name>
    <dbReference type="NCBI Taxonomy" id="1844966"/>
    <lineage>
        <taxon>Eukaryota</taxon>
        <taxon>Metazoa</taxon>
        <taxon>Spiralia</taxon>
        <taxon>Lophotrochozoa</taxon>
        <taxon>Platyhelminthes</taxon>
        <taxon>Monogenea</taxon>
        <taxon>Monopisthocotylea</taxon>
        <taxon>Dactylogyridea</taxon>
        <taxon>Ancyrocephalidae</taxon>
        <taxon>Cichlidogyrus</taxon>
    </lineage>
</organism>
<evidence type="ECO:0000256" key="2">
    <source>
        <dbReference type="ARBA" id="ARBA00022801"/>
    </source>
</evidence>
<comment type="similarity">
    <text evidence="1">Belongs to the GDA1/CD39 NTPase family.</text>
</comment>
<dbReference type="Pfam" id="PF01150">
    <property type="entry name" value="GDA1_CD39"/>
    <property type="match status" value="1"/>
</dbReference>
<keyword evidence="6" id="KW-1185">Reference proteome</keyword>
<dbReference type="AlphaFoldDB" id="A0ABD2PUI0"/>
<keyword evidence="2" id="KW-0378">Hydrolase</keyword>
<protein>
    <submittedName>
        <fullName evidence="5">Uncharacterized protein</fullName>
    </submittedName>
</protein>
<sequence>MLQDSLNEAMNDIINIPVACRKHTGIVLLATAGLRAISAALSSRILAEVKKVFLHSAFKPIAPYAAILSGFDEGLYFWLSVNYLQGHLSHGKSRKKTHGTIEMGGGSLQLVTALPAHKAAEVEKITGHKVPSVSHQCDYIEGAPKCQEFVHPMTLKDLLRYGHKYCQNDKLRDNTGKLLNIAFLCQDIAYQHALVESGWQFTNPDFQYTARAEINHQELSWVMGKGLQFAYDQLSDGIVWPKSFTFKFQVLGRFWL</sequence>
<keyword evidence="4" id="KW-0547">Nucleotide-binding</keyword>
<evidence type="ECO:0000256" key="3">
    <source>
        <dbReference type="PIRSR" id="PIRSR600407-1"/>
    </source>
</evidence>
<evidence type="ECO:0000256" key="1">
    <source>
        <dbReference type="ARBA" id="ARBA00009283"/>
    </source>
</evidence>
<dbReference type="GO" id="GO:0016787">
    <property type="term" value="F:hydrolase activity"/>
    <property type="evidence" value="ECO:0007669"/>
    <property type="project" value="UniProtKB-KW"/>
</dbReference>
<reference evidence="5 6" key="1">
    <citation type="submission" date="2024-11" db="EMBL/GenBank/DDBJ databases">
        <title>Adaptive evolution of stress response genes in parasites aligns with host niche diversity.</title>
        <authorList>
            <person name="Hahn C."/>
            <person name="Resl P."/>
        </authorList>
    </citation>
    <scope>NUCLEOTIDE SEQUENCE [LARGE SCALE GENOMIC DNA]</scope>
    <source>
        <strain evidence="5">EGGRZ-B1_66</strain>
        <tissue evidence="5">Body</tissue>
    </source>
</reference>
<evidence type="ECO:0000313" key="6">
    <source>
        <dbReference type="Proteomes" id="UP001626550"/>
    </source>
</evidence>
<evidence type="ECO:0000313" key="5">
    <source>
        <dbReference type="EMBL" id="KAL3310552.1"/>
    </source>
</evidence>
<gene>
    <name evidence="5" type="ORF">Ciccas_010879</name>
</gene>